<keyword evidence="7" id="KW-0378">Hydrolase</keyword>
<comment type="caution">
    <text evidence="7">The sequence shown here is derived from an EMBL/GenBank/DDBJ whole genome shotgun (WGS) entry which is preliminary data.</text>
</comment>
<evidence type="ECO:0000256" key="2">
    <source>
        <dbReference type="ARBA" id="ARBA00055530"/>
    </source>
</evidence>
<evidence type="ECO:0000313" key="8">
    <source>
        <dbReference type="Proteomes" id="UP000440965"/>
    </source>
</evidence>
<accession>A0A6G6UV03</accession>
<evidence type="ECO:0000313" key="7">
    <source>
        <dbReference type="EMBL" id="MVF51145.1"/>
    </source>
</evidence>
<dbReference type="Proteomes" id="UP000440965">
    <property type="component" value="Unassembled WGS sequence"/>
</dbReference>
<organism evidence="7 8">
    <name type="scientific">Pseudomonas monteilii</name>
    <dbReference type="NCBI Taxonomy" id="76759"/>
    <lineage>
        <taxon>Bacteria</taxon>
        <taxon>Pseudomonadati</taxon>
        <taxon>Pseudomonadota</taxon>
        <taxon>Gammaproteobacteria</taxon>
        <taxon>Pseudomonadales</taxon>
        <taxon>Pseudomonadaceae</taxon>
        <taxon>Pseudomonas</taxon>
    </lineage>
</organism>
<dbReference type="PANTHER" id="PTHR43194:SF5">
    <property type="entry name" value="PIMELOYL-[ACYL-CARRIER PROTEIN] METHYL ESTER ESTERASE"/>
    <property type="match status" value="1"/>
</dbReference>
<evidence type="ECO:0000256" key="3">
    <source>
        <dbReference type="ARBA" id="ARBA00060575"/>
    </source>
</evidence>
<dbReference type="EMBL" id="WEIK01000016">
    <property type="protein sequence ID" value="MVF51145.1"/>
    <property type="molecule type" value="Genomic_DNA"/>
</dbReference>
<dbReference type="AlphaFoldDB" id="A0A6G6UV03"/>
<evidence type="ECO:0000256" key="4">
    <source>
        <dbReference type="ARBA" id="ARBA00072819"/>
    </source>
</evidence>
<reference evidence="7 8" key="1">
    <citation type="submission" date="2019-10" db="EMBL/GenBank/DDBJ databases">
        <title>XDR Pseudomonas monteilii producing IMP-16 from LCR.</title>
        <authorList>
            <person name="Ballaben A."/>
            <person name="Doi Y."/>
        </authorList>
    </citation>
    <scope>NUCLEOTIDE SEQUENCE [LARGE SCALE GENOMIC DNA]</scope>
    <source>
        <strain evidence="7 8">597/14</strain>
    </source>
</reference>
<dbReference type="Pfam" id="PF00561">
    <property type="entry name" value="Abhydrolase_1"/>
    <property type="match status" value="1"/>
</dbReference>
<dbReference type="PANTHER" id="PTHR43194">
    <property type="entry name" value="HYDROLASE ALPHA/BETA FOLD FAMILY"/>
    <property type="match status" value="1"/>
</dbReference>
<evidence type="ECO:0000256" key="5">
    <source>
        <dbReference type="ARBA" id="ARBA00080241"/>
    </source>
</evidence>
<gene>
    <name evidence="7" type="ORF">F9Z43_17880</name>
</gene>
<dbReference type="GO" id="GO:0016740">
    <property type="term" value="F:transferase activity"/>
    <property type="evidence" value="ECO:0007669"/>
    <property type="project" value="UniProtKB-KW"/>
</dbReference>
<dbReference type="InterPro" id="IPR029058">
    <property type="entry name" value="AB_hydrolase_fold"/>
</dbReference>
<dbReference type="InterPro" id="IPR000073">
    <property type="entry name" value="AB_hydrolase_1"/>
</dbReference>
<dbReference type="SUPFAM" id="SSF53474">
    <property type="entry name" value="alpha/beta-Hydrolases"/>
    <property type="match status" value="1"/>
</dbReference>
<dbReference type="FunFam" id="3.40.50.1820:FF:000354">
    <property type="entry name" value="(R)-3-hydroxydecanoyl-ACP:CoA transacylase PhaG"/>
    <property type="match status" value="1"/>
</dbReference>
<dbReference type="GO" id="GO:0016787">
    <property type="term" value="F:hydrolase activity"/>
    <property type="evidence" value="ECO:0007669"/>
    <property type="project" value="UniProtKB-KW"/>
</dbReference>
<evidence type="ECO:0000256" key="1">
    <source>
        <dbReference type="ARBA" id="ARBA00022679"/>
    </source>
</evidence>
<dbReference type="InterPro" id="IPR050228">
    <property type="entry name" value="Carboxylesterase_BioH"/>
</dbReference>
<proteinExistence type="predicted"/>
<dbReference type="Gene3D" id="3.40.50.1820">
    <property type="entry name" value="alpha/beta hydrolase"/>
    <property type="match status" value="1"/>
</dbReference>
<keyword evidence="1" id="KW-0808">Transferase</keyword>
<evidence type="ECO:0000259" key="6">
    <source>
        <dbReference type="Pfam" id="PF00561"/>
    </source>
</evidence>
<comment type="pathway">
    <text evidence="3">Polyester biosynthesis; polyhydroxyalkanoate biosynthesis.</text>
</comment>
<sequence>MRPEIAVLDIQGQYRVYTEFYRAEAAENTIILINGSLATTASFAQTVRNLHPQFNVVLFDQPYAGKSKPHNRQERLISKETEAHILLELIEHFQADHVMSFSWGGASTLLALAHQPRCVKKAVVSSFSPVINEPMRDYLDRGCQYLAACDRYQVGNLVNDTIGKHLPSLFKRFNYRHVSSLDSHEYAQMHFHINEVLQHDLERALEGARNIDIPVLFVNGARDEYTTVEDARQFGKHVGKSHFSVIRDAGHFLDMENKSACEDTRSVLLGFLKPTVRETRHRYQPVQQGQQGQHALAI</sequence>
<feature type="domain" description="AB hydrolase-1" evidence="6">
    <location>
        <begin position="29"/>
        <end position="256"/>
    </location>
</feature>
<name>A0A6G6UV03_9PSED</name>
<comment type="function">
    <text evidence="2">Catalyzes the transfer of the acyl moiety from in vitro synthesized 3-hydroxydecanoyl-CoA to acyl carrier protein.</text>
</comment>
<dbReference type="RefSeq" id="WP_060497941.1">
    <property type="nucleotide sequence ID" value="NZ_AP022473.1"/>
</dbReference>
<protein>
    <recommendedName>
        <fullName evidence="4">(R)-3-hydroxydecanoyl-ACP:CoA transacylase</fullName>
    </recommendedName>
    <alternativeName>
        <fullName evidence="5">3-hydroxyacyl-CoA-acyl carrier protein transferase</fullName>
    </alternativeName>
</protein>